<protein>
    <submittedName>
        <fullName evidence="1">Uncharacterized protein</fullName>
    </submittedName>
</protein>
<name>Q7URQ6_RHOBA</name>
<accession>Q7URQ6</accession>
<dbReference type="AlphaFoldDB" id="Q7URQ6"/>
<dbReference type="Proteomes" id="UP000001025">
    <property type="component" value="Chromosome"/>
</dbReference>
<dbReference type="EnsemblBacteria" id="CAD74282">
    <property type="protein sequence ID" value="CAD74282"/>
    <property type="gene ID" value="RB5508"/>
</dbReference>
<dbReference type="EMBL" id="BX294142">
    <property type="protein sequence ID" value="CAD74282.1"/>
    <property type="molecule type" value="Genomic_DNA"/>
</dbReference>
<proteinExistence type="predicted"/>
<dbReference type="HOGENOM" id="CLU_3047379_0_0_0"/>
<evidence type="ECO:0000313" key="1">
    <source>
        <dbReference type="EMBL" id="CAD74282.1"/>
    </source>
</evidence>
<gene>
    <name evidence="1" type="ordered locus">RB5508</name>
</gene>
<dbReference type="InParanoid" id="Q7URQ6"/>
<keyword evidence="2" id="KW-1185">Reference proteome</keyword>
<dbReference type="KEGG" id="rba:RB5508"/>
<reference evidence="1 2" key="1">
    <citation type="journal article" date="2003" name="Proc. Natl. Acad. Sci. U.S.A.">
        <title>Complete genome sequence of the marine planctomycete Pirellula sp. strain 1.</title>
        <authorList>
            <person name="Gloeckner F.O."/>
            <person name="Kube M."/>
            <person name="Bauer M."/>
            <person name="Teeling H."/>
            <person name="Lombardot T."/>
            <person name="Ludwig W."/>
            <person name="Gade D."/>
            <person name="Beck A."/>
            <person name="Borzym K."/>
            <person name="Heitmann K."/>
            <person name="Rabus R."/>
            <person name="Schlesner H."/>
            <person name="Amann R."/>
            <person name="Reinhardt R."/>
        </authorList>
    </citation>
    <scope>NUCLEOTIDE SEQUENCE [LARGE SCALE GENOMIC DNA]</scope>
    <source>
        <strain evidence="2">DSM 10527 / NCIMB 13988 / SH1</strain>
    </source>
</reference>
<sequence length="54" mass="6030">MTIQPPSDSLGSSPGKSFARADSVRAVFLSFRHKTSLRHESARHFAIRRFAASR</sequence>
<evidence type="ECO:0000313" key="2">
    <source>
        <dbReference type="Proteomes" id="UP000001025"/>
    </source>
</evidence>
<organism evidence="1 2">
    <name type="scientific">Rhodopirellula baltica (strain DSM 10527 / NCIMB 13988 / SH1)</name>
    <dbReference type="NCBI Taxonomy" id="243090"/>
    <lineage>
        <taxon>Bacteria</taxon>
        <taxon>Pseudomonadati</taxon>
        <taxon>Planctomycetota</taxon>
        <taxon>Planctomycetia</taxon>
        <taxon>Pirellulales</taxon>
        <taxon>Pirellulaceae</taxon>
        <taxon>Rhodopirellula</taxon>
    </lineage>
</organism>